<dbReference type="Pfam" id="PF00015">
    <property type="entry name" value="MCPsignal"/>
    <property type="match status" value="1"/>
</dbReference>
<evidence type="ECO:0000259" key="4">
    <source>
        <dbReference type="PROSITE" id="PS50111"/>
    </source>
</evidence>
<dbReference type="GO" id="GO:0016020">
    <property type="term" value="C:membrane"/>
    <property type="evidence" value="ECO:0007669"/>
    <property type="project" value="InterPro"/>
</dbReference>
<accession>V8C600</accession>
<dbReference type="EMBL" id="AZJI01000009">
    <property type="protein sequence ID" value="ETD22435.1"/>
    <property type="molecule type" value="Genomic_DNA"/>
</dbReference>
<evidence type="ECO:0000313" key="5">
    <source>
        <dbReference type="EMBL" id="ETD22435.1"/>
    </source>
</evidence>
<dbReference type="InterPro" id="IPR004089">
    <property type="entry name" value="MCPsignal_dom"/>
</dbReference>
<keyword evidence="3" id="KW-1133">Transmembrane helix</keyword>
<dbReference type="Gene3D" id="3.30.450.20">
    <property type="entry name" value="PAS domain"/>
    <property type="match status" value="1"/>
</dbReference>
<evidence type="ECO:0000256" key="3">
    <source>
        <dbReference type="SAM" id="Phobius"/>
    </source>
</evidence>
<dbReference type="SUPFAM" id="SSF58104">
    <property type="entry name" value="Methyl-accepting chemotaxis protein (MCP) signaling domain"/>
    <property type="match status" value="1"/>
</dbReference>
<dbReference type="STRING" id="1357400.HMPREF2086_01742"/>
<comment type="caution">
    <text evidence="5">The sequence shown here is derived from an EMBL/GenBank/DDBJ whole genome shotgun (WGS) entry which is preliminary data.</text>
</comment>
<dbReference type="SMART" id="SM00283">
    <property type="entry name" value="MA"/>
    <property type="match status" value="1"/>
</dbReference>
<dbReference type="PATRIC" id="fig|1357400.3.peg.2344"/>
<dbReference type="GO" id="GO:0007165">
    <property type="term" value="P:signal transduction"/>
    <property type="evidence" value="ECO:0007669"/>
    <property type="project" value="UniProtKB-KW"/>
</dbReference>
<dbReference type="PANTHER" id="PTHR32089">
    <property type="entry name" value="METHYL-ACCEPTING CHEMOTAXIS PROTEIN MCPB"/>
    <property type="match status" value="1"/>
</dbReference>
<dbReference type="PANTHER" id="PTHR32089:SF112">
    <property type="entry name" value="LYSOZYME-LIKE PROTEIN-RELATED"/>
    <property type="match status" value="1"/>
</dbReference>
<dbReference type="RefSeq" id="WP_023928536.1">
    <property type="nucleotide sequence ID" value="NZ_KI669455.1"/>
</dbReference>
<feature type="domain" description="Methyl-accepting transducer" evidence="4">
    <location>
        <begin position="482"/>
        <end position="702"/>
    </location>
</feature>
<proteinExistence type="predicted"/>
<dbReference type="Gene3D" id="1.10.287.950">
    <property type="entry name" value="Methyl-accepting chemotaxis protein"/>
    <property type="match status" value="1"/>
</dbReference>
<feature type="transmembrane region" description="Helical" evidence="3">
    <location>
        <begin position="330"/>
        <end position="350"/>
    </location>
</feature>
<dbReference type="Proteomes" id="UP000018731">
    <property type="component" value="Unassembled WGS sequence"/>
</dbReference>
<evidence type="ECO:0000313" key="6">
    <source>
        <dbReference type="Proteomes" id="UP000018731"/>
    </source>
</evidence>
<dbReference type="HOGENOM" id="CLU_000445_107_30_7"/>
<dbReference type="PROSITE" id="PS50111">
    <property type="entry name" value="CHEMOTAXIS_TRANSDUC_2"/>
    <property type="match status" value="1"/>
</dbReference>
<dbReference type="OrthoDB" id="5348717at2"/>
<name>V8C600_9HELI</name>
<sequence>MQAWTNMKLGTRVALFINGIVMLCMLLMAFGITKMSSNIQTEESHKLIDNISARFAGFLEDSINEAFAMLKTSGESIGFVLQNPRYDNEDILQSSISSLLDNNPWASLGYVYLQDSSVLGGIKDSKHRLPNGEFLILAKDKTPDQKGGISILEADPVVASFKGLQKAMSSGKIAISNPAFKRVSSIGEVYGVSLNVPITKDGRTIGVVGLLIEASNLGDEILQSAKEALKADGVVPFVLTQDSTIIIHPRKEWQGEEIASINKTPSSARLAKGVAERKNGIYEYRTSNGDISWTGVKTFEAGKGSGTYWAMVFALPEEQVIAPVNELRNVVLLGIIISLGVIVGTVFVYIKNRVVSRISNISSQLFGFFDYLNHRTDTLPPFLQPKARDELGAMAMAINENVENTQKYLEQDAALVKQSLEVISNIQSSGVIDRRISLEGSNPQLNALRDSVNNLINGINTAVGTDLNEINRVFDSYTKLDFTTEVANPTGRVEVVTNTLGAEVRKMLKTSLNFANSLNEQSDKLEEAVASLTQSSNSQASSLEQTATAVEEITSSMQNVSSRSNEVINQTEDIRNVIGIIRDIADQTNLLALNAAIEAARAGEHGRGFAVVADEVRKLAERTGKSLGEIEANTNLLVQSINDMAESIKEQTAGIAQINETITNLESVTQENVSIANASSQISTSVSNIAKAILDDANKKKC</sequence>
<protein>
    <recommendedName>
        <fullName evidence="4">Methyl-accepting transducer domain-containing protein</fullName>
    </recommendedName>
</protein>
<keyword evidence="3" id="KW-0472">Membrane</keyword>
<gene>
    <name evidence="5" type="ORF">HMPREF2086_01742</name>
</gene>
<keyword evidence="6" id="KW-1185">Reference proteome</keyword>
<keyword evidence="1 2" id="KW-0807">Transducer</keyword>
<dbReference type="AlphaFoldDB" id="V8C600"/>
<reference evidence="5 6" key="1">
    <citation type="journal article" date="2014" name="Genome Announc.">
        <title>Draft genome sequences of six enterohepatic helicobacter species isolated from humans and one from rhesus macaques.</title>
        <authorList>
            <person name="Shen Z."/>
            <person name="Sheh A."/>
            <person name="Young S.K."/>
            <person name="Abouelliel A."/>
            <person name="Ward D.V."/>
            <person name="Earl A.M."/>
            <person name="Fox J.G."/>
        </authorList>
    </citation>
    <scope>NUCLEOTIDE SEQUENCE [LARGE SCALE GENOMIC DNA]</scope>
    <source>
        <strain evidence="5 6">MIT 99-5501</strain>
    </source>
</reference>
<keyword evidence="3" id="KW-0812">Transmembrane</keyword>
<evidence type="ECO:0000256" key="1">
    <source>
        <dbReference type="ARBA" id="ARBA00023224"/>
    </source>
</evidence>
<dbReference type="eggNOG" id="COG0840">
    <property type="taxonomic scope" value="Bacteria"/>
</dbReference>
<evidence type="ECO:0000256" key="2">
    <source>
        <dbReference type="PROSITE-ProRule" id="PRU00284"/>
    </source>
</evidence>
<organism evidence="5 6">
    <name type="scientific">Helicobacter macacae MIT 99-5501</name>
    <dbReference type="NCBI Taxonomy" id="1357400"/>
    <lineage>
        <taxon>Bacteria</taxon>
        <taxon>Pseudomonadati</taxon>
        <taxon>Campylobacterota</taxon>
        <taxon>Epsilonproteobacteria</taxon>
        <taxon>Campylobacterales</taxon>
        <taxon>Helicobacteraceae</taxon>
        <taxon>Helicobacter</taxon>
    </lineage>
</organism>
<feature type="transmembrane region" description="Helical" evidence="3">
    <location>
        <begin position="12"/>
        <end position="32"/>
    </location>
</feature>